<name>C0JZZ8_9BACT</name>
<dbReference type="Pfam" id="PF01346">
    <property type="entry name" value="FKBP_N"/>
    <property type="match status" value="1"/>
</dbReference>
<accession>C0JZZ8</accession>
<evidence type="ECO:0000256" key="2">
    <source>
        <dbReference type="ARBA" id="ARBA00006577"/>
    </source>
</evidence>
<feature type="signal peptide" evidence="7">
    <location>
        <begin position="1"/>
        <end position="23"/>
    </location>
</feature>
<evidence type="ECO:0000256" key="6">
    <source>
        <dbReference type="RuleBase" id="RU003915"/>
    </source>
</evidence>
<organism evidence="9">
    <name type="scientific">uncultured bacterium URE4</name>
    <dbReference type="NCBI Taxonomy" id="581112"/>
    <lineage>
        <taxon>Bacteria</taxon>
        <taxon>environmental samples</taxon>
    </lineage>
</organism>
<dbReference type="GO" id="GO:0006457">
    <property type="term" value="P:protein folding"/>
    <property type="evidence" value="ECO:0007669"/>
    <property type="project" value="InterPro"/>
</dbReference>
<comment type="similarity">
    <text evidence="2 6">Belongs to the FKBP-type PPIase family.</text>
</comment>
<feature type="chain" id="PRO_5002898245" description="Peptidyl-prolyl cis-trans isomerase" evidence="7">
    <location>
        <begin position="24"/>
        <end position="250"/>
    </location>
</feature>
<dbReference type="Gene3D" id="1.10.287.460">
    <property type="entry name" value="Peptidyl-prolyl cis-trans isomerase, FKBP-type, N-terminal domain"/>
    <property type="match status" value="1"/>
</dbReference>
<evidence type="ECO:0000256" key="7">
    <source>
        <dbReference type="SAM" id="SignalP"/>
    </source>
</evidence>
<dbReference type="InterPro" id="IPR046357">
    <property type="entry name" value="PPIase_dom_sf"/>
</dbReference>
<dbReference type="SUPFAM" id="SSF54534">
    <property type="entry name" value="FKBP-like"/>
    <property type="match status" value="1"/>
</dbReference>
<sequence length="250" mass="27296">MRISKIFAIASAAVLMVACGTPAAEGSKEVKALLPSKSLTDSTSYLIGINFGSWIKGNDFGEINYDQMLKGIKDWMKSEGNPQDSTFFKQFKIDPNQMNEVLDGYIQKRRAYTGALNTEKGAKYIENFLKEAGAQQTESGLAYQIIEAGSDKKPVSDQDTVWVDYKGTLLDGTVFDENKDINFTLNRVIQGWGEGLKLIGEGGKVKLVIPGNLAYGEYGTRGIAPNSTLVFDVTLNKVGNFVAPVEEPAK</sequence>
<dbReference type="InterPro" id="IPR036944">
    <property type="entry name" value="PPIase_FKBP_N_sf"/>
</dbReference>
<dbReference type="PANTHER" id="PTHR43811">
    <property type="entry name" value="FKBP-TYPE PEPTIDYL-PROLYL CIS-TRANS ISOMERASE FKPA"/>
    <property type="match status" value="1"/>
</dbReference>
<evidence type="ECO:0000256" key="1">
    <source>
        <dbReference type="ARBA" id="ARBA00000971"/>
    </source>
</evidence>
<dbReference type="PROSITE" id="PS51257">
    <property type="entry name" value="PROKAR_LIPOPROTEIN"/>
    <property type="match status" value="1"/>
</dbReference>
<keyword evidence="4 5" id="KW-0413">Isomerase</keyword>
<dbReference type="PANTHER" id="PTHR43811:SF19">
    <property type="entry name" value="39 KDA FK506-BINDING NUCLEAR PROTEIN"/>
    <property type="match status" value="1"/>
</dbReference>
<evidence type="ECO:0000256" key="5">
    <source>
        <dbReference type="PROSITE-ProRule" id="PRU00277"/>
    </source>
</evidence>
<dbReference type="Pfam" id="PF00254">
    <property type="entry name" value="FKBP_C"/>
    <property type="match status" value="1"/>
</dbReference>
<dbReference type="GO" id="GO:0003755">
    <property type="term" value="F:peptidyl-prolyl cis-trans isomerase activity"/>
    <property type="evidence" value="ECO:0007669"/>
    <property type="project" value="UniProtKB-UniRule"/>
</dbReference>
<keyword evidence="7" id="KW-0732">Signal</keyword>
<proteinExistence type="inferred from homology"/>
<dbReference type="PROSITE" id="PS50059">
    <property type="entry name" value="FKBP_PPIASE"/>
    <property type="match status" value="1"/>
</dbReference>
<evidence type="ECO:0000256" key="3">
    <source>
        <dbReference type="ARBA" id="ARBA00023110"/>
    </source>
</evidence>
<dbReference type="EMBL" id="FJ529691">
    <property type="protein sequence ID" value="ACM91028.1"/>
    <property type="molecule type" value="Genomic_DNA"/>
</dbReference>
<evidence type="ECO:0000259" key="8">
    <source>
        <dbReference type="PROSITE" id="PS50059"/>
    </source>
</evidence>
<dbReference type="InterPro" id="IPR001179">
    <property type="entry name" value="PPIase_FKBP_dom"/>
</dbReference>
<dbReference type="InterPro" id="IPR000774">
    <property type="entry name" value="PPIase_FKBP_N"/>
</dbReference>
<reference evidence="9" key="1">
    <citation type="submission" date="2008-11" db="EMBL/GenBank/DDBJ databases">
        <title>Isolation and characterization of a fructose-1,6-bisphosphatase in Bacteroides sp. from a rumen metagenomic library.</title>
        <authorList>
            <person name="Wang J."/>
            <person name="Liu K."/>
            <person name="Zhao S."/>
            <person name="Bu D."/>
            <person name="Li D."/>
            <person name="Yu P."/>
            <person name="Wei H."/>
            <person name="Zhou L."/>
        </authorList>
    </citation>
    <scope>NUCLEOTIDE SEQUENCE</scope>
</reference>
<protein>
    <recommendedName>
        <fullName evidence="6">Peptidyl-prolyl cis-trans isomerase</fullName>
        <ecNumber evidence="6">5.2.1.8</ecNumber>
    </recommendedName>
</protein>
<feature type="domain" description="PPIase FKBP-type" evidence="8">
    <location>
        <begin position="158"/>
        <end position="239"/>
    </location>
</feature>
<dbReference type="AlphaFoldDB" id="C0JZZ8"/>
<comment type="catalytic activity">
    <reaction evidence="1 5 6">
        <text>[protein]-peptidylproline (omega=180) = [protein]-peptidylproline (omega=0)</text>
        <dbReference type="Rhea" id="RHEA:16237"/>
        <dbReference type="Rhea" id="RHEA-COMP:10747"/>
        <dbReference type="Rhea" id="RHEA-COMP:10748"/>
        <dbReference type="ChEBI" id="CHEBI:83833"/>
        <dbReference type="ChEBI" id="CHEBI:83834"/>
        <dbReference type="EC" id="5.2.1.8"/>
    </reaction>
</comment>
<evidence type="ECO:0000256" key="4">
    <source>
        <dbReference type="ARBA" id="ARBA00023235"/>
    </source>
</evidence>
<keyword evidence="3 5" id="KW-0697">Rotamase</keyword>
<dbReference type="EC" id="5.2.1.8" evidence="6"/>
<dbReference type="Gene3D" id="3.10.50.40">
    <property type="match status" value="1"/>
</dbReference>
<evidence type="ECO:0000313" key="9">
    <source>
        <dbReference type="EMBL" id="ACM91028.1"/>
    </source>
</evidence>